<feature type="transmembrane region" description="Helical" evidence="6">
    <location>
        <begin position="395"/>
        <end position="415"/>
    </location>
</feature>
<evidence type="ECO:0000313" key="7">
    <source>
        <dbReference type="EMBL" id="MCZ4279693.1"/>
    </source>
</evidence>
<dbReference type="InterPro" id="IPR011701">
    <property type="entry name" value="MFS"/>
</dbReference>
<feature type="transmembrane region" description="Helical" evidence="6">
    <location>
        <begin position="65"/>
        <end position="86"/>
    </location>
</feature>
<reference evidence="7" key="1">
    <citation type="submission" date="2022-12" db="EMBL/GenBank/DDBJ databases">
        <title>Bacterial isolates from different developmental stages of Nematostella vectensis.</title>
        <authorList>
            <person name="Fraune S."/>
        </authorList>
    </citation>
    <scope>NUCLEOTIDE SEQUENCE</scope>
    <source>
        <strain evidence="7">G21630-S1</strain>
    </source>
</reference>
<evidence type="ECO:0000256" key="2">
    <source>
        <dbReference type="ARBA" id="ARBA00022475"/>
    </source>
</evidence>
<dbReference type="Pfam" id="PF07690">
    <property type="entry name" value="MFS_1"/>
    <property type="match status" value="1"/>
</dbReference>
<gene>
    <name evidence="7" type="ORF">O4H49_02810</name>
</gene>
<feature type="transmembrane region" description="Helical" evidence="6">
    <location>
        <begin position="161"/>
        <end position="181"/>
    </location>
</feature>
<keyword evidence="5 6" id="KW-0472">Membrane</keyword>
<protein>
    <submittedName>
        <fullName evidence="7">MFS transporter</fullName>
    </submittedName>
</protein>
<accession>A0ABT4LF23</accession>
<sequence>MIFFAAAAGAFSRGAFVVAVAWTALVLTNDKAMVGLVLVIWSLIALFVGPFVGTVIERRDHKKSVLAGQLLIVLAIAFPGLVSLFARELAIELAIEQLFIAATLWSIGGLFVGGPFDALVQAVVPRDHRRKVGAQLGSFRQVFMVTGVGVAGLVMHYQGPGIVFLLSAASGLIMWLSVLLLRPLPPARTSGLSVAEADIPETDLPETGNPADATPATDIPANNRRYLSDLREGLGYLAGNPILVVTSITIGLAFASGQVTNTLLPAYVFVEMQSGSDLYGFADAAWAIGAVGASMTVALLVVRYQLQRIESWCLALIGGTMIMMWFEINPVILIGLQLAMGATASTAKAIAEGEFLQHCDETKIGRVRSLVQAITGLIGIFVHLSPSFLTAFSTAQIYLLWGSIFTVTGFLFAFMPATRRSQLVK</sequence>
<dbReference type="PANTHER" id="PTHR23513">
    <property type="entry name" value="INTEGRAL MEMBRANE EFFLUX PROTEIN-RELATED"/>
    <property type="match status" value="1"/>
</dbReference>
<feature type="transmembrane region" description="Helical" evidence="6">
    <location>
        <begin position="98"/>
        <end position="120"/>
    </location>
</feature>
<dbReference type="InterPro" id="IPR036259">
    <property type="entry name" value="MFS_trans_sf"/>
</dbReference>
<keyword evidence="4 6" id="KW-1133">Transmembrane helix</keyword>
<proteinExistence type="predicted"/>
<comment type="caution">
    <text evidence="7">The sequence shown here is derived from an EMBL/GenBank/DDBJ whole genome shotgun (WGS) entry which is preliminary data.</text>
</comment>
<dbReference type="EMBL" id="JAPWGY010000001">
    <property type="protein sequence ID" value="MCZ4279693.1"/>
    <property type="molecule type" value="Genomic_DNA"/>
</dbReference>
<evidence type="ECO:0000313" key="8">
    <source>
        <dbReference type="Proteomes" id="UP001069802"/>
    </source>
</evidence>
<keyword evidence="2" id="KW-1003">Cell membrane</keyword>
<keyword evidence="3 6" id="KW-0812">Transmembrane</keyword>
<comment type="subcellular location">
    <subcellularLocation>
        <location evidence="1">Cell membrane</location>
        <topology evidence="1">Multi-pass membrane protein</topology>
    </subcellularLocation>
</comment>
<dbReference type="RefSeq" id="WP_269421893.1">
    <property type="nucleotide sequence ID" value="NZ_JAPWGY010000001.1"/>
</dbReference>
<name>A0ABT4LF23_9PROT</name>
<dbReference type="PANTHER" id="PTHR23513:SF11">
    <property type="entry name" value="STAPHYLOFERRIN A TRANSPORTER"/>
    <property type="match status" value="1"/>
</dbReference>
<feature type="transmembrane region" description="Helical" evidence="6">
    <location>
        <begin position="33"/>
        <end position="53"/>
    </location>
</feature>
<dbReference type="SUPFAM" id="SSF103473">
    <property type="entry name" value="MFS general substrate transporter"/>
    <property type="match status" value="1"/>
</dbReference>
<organism evidence="7 8">
    <name type="scientific">Kiloniella laminariae</name>
    <dbReference type="NCBI Taxonomy" id="454162"/>
    <lineage>
        <taxon>Bacteria</taxon>
        <taxon>Pseudomonadati</taxon>
        <taxon>Pseudomonadota</taxon>
        <taxon>Alphaproteobacteria</taxon>
        <taxon>Rhodospirillales</taxon>
        <taxon>Kiloniellaceae</taxon>
        <taxon>Kiloniella</taxon>
    </lineage>
</organism>
<evidence type="ECO:0000256" key="4">
    <source>
        <dbReference type="ARBA" id="ARBA00022989"/>
    </source>
</evidence>
<evidence type="ECO:0000256" key="1">
    <source>
        <dbReference type="ARBA" id="ARBA00004651"/>
    </source>
</evidence>
<dbReference type="Gene3D" id="1.20.1250.20">
    <property type="entry name" value="MFS general substrate transporter like domains"/>
    <property type="match status" value="1"/>
</dbReference>
<evidence type="ECO:0000256" key="3">
    <source>
        <dbReference type="ARBA" id="ARBA00022692"/>
    </source>
</evidence>
<feature type="transmembrane region" description="Helical" evidence="6">
    <location>
        <begin position="278"/>
        <end position="302"/>
    </location>
</feature>
<feature type="transmembrane region" description="Helical" evidence="6">
    <location>
        <begin position="370"/>
        <end position="389"/>
    </location>
</feature>
<feature type="transmembrane region" description="Helical" evidence="6">
    <location>
        <begin position="132"/>
        <end position="155"/>
    </location>
</feature>
<feature type="transmembrane region" description="Helical" evidence="6">
    <location>
        <begin position="234"/>
        <end position="258"/>
    </location>
</feature>
<evidence type="ECO:0000256" key="6">
    <source>
        <dbReference type="SAM" id="Phobius"/>
    </source>
</evidence>
<dbReference type="Proteomes" id="UP001069802">
    <property type="component" value="Unassembled WGS sequence"/>
</dbReference>
<evidence type="ECO:0000256" key="5">
    <source>
        <dbReference type="ARBA" id="ARBA00023136"/>
    </source>
</evidence>
<feature type="transmembrane region" description="Helical" evidence="6">
    <location>
        <begin position="309"/>
        <end position="326"/>
    </location>
</feature>
<keyword evidence="8" id="KW-1185">Reference proteome</keyword>